<dbReference type="PANTHER" id="PTHR43377:SF1">
    <property type="entry name" value="BILIVERDIN REDUCTASE A"/>
    <property type="match status" value="1"/>
</dbReference>
<organism evidence="3 4">
    <name type="scientific">Paenibacillus profundus</name>
    <dbReference type="NCBI Taxonomy" id="1173085"/>
    <lineage>
        <taxon>Bacteria</taxon>
        <taxon>Bacillati</taxon>
        <taxon>Bacillota</taxon>
        <taxon>Bacilli</taxon>
        <taxon>Bacillales</taxon>
        <taxon>Paenibacillaceae</taxon>
        <taxon>Paenibacillus</taxon>
    </lineage>
</organism>
<evidence type="ECO:0000259" key="2">
    <source>
        <dbReference type="Pfam" id="PF22725"/>
    </source>
</evidence>
<name>A0ABS8YQZ5_9BACL</name>
<protein>
    <submittedName>
        <fullName evidence="3">Gfo/Idh/MocA family oxidoreductase</fullName>
    </submittedName>
</protein>
<proteinExistence type="predicted"/>
<feature type="domain" description="GFO/IDH/MocA-like oxidoreductase" evidence="2">
    <location>
        <begin position="152"/>
        <end position="254"/>
    </location>
</feature>
<reference evidence="3 4" key="1">
    <citation type="submission" date="2021-11" db="EMBL/GenBank/DDBJ databases">
        <title>Draft genome sequence of Paenibacillus profundus YoMME, a new Gram-positive bacteria with exoelectrogenic properties.</title>
        <authorList>
            <person name="Hubenova Y."/>
            <person name="Hubenova E."/>
            <person name="Manasiev Y."/>
            <person name="Peykov S."/>
            <person name="Mitov M."/>
        </authorList>
    </citation>
    <scope>NUCLEOTIDE SEQUENCE [LARGE SCALE GENOMIC DNA]</scope>
    <source>
        <strain evidence="3 4">YoMME</strain>
    </source>
</reference>
<dbReference type="Gene3D" id="3.30.360.10">
    <property type="entry name" value="Dihydrodipicolinate Reductase, domain 2"/>
    <property type="match status" value="1"/>
</dbReference>
<dbReference type="RefSeq" id="WP_233698847.1">
    <property type="nucleotide sequence ID" value="NZ_JAJNBZ010000034.1"/>
</dbReference>
<dbReference type="EMBL" id="JAJNBZ010000034">
    <property type="protein sequence ID" value="MCE5172776.1"/>
    <property type="molecule type" value="Genomic_DNA"/>
</dbReference>
<dbReference type="InterPro" id="IPR036291">
    <property type="entry name" value="NAD(P)-bd_dom_sf"/>
</dbReference>
<dbReference type="InterPro" id="IPR000683">
    <property type="entry name" value="Gfo/Idh/MocA-like_OxRdtase_N"/>
</dbReference>
<dbReference type="Pfam" id="PF22725">
    <property type="entry name" value="GFO_IDH_MocA_C3"/>
    <property type="match status" value="1"/>
</dbReference>
<dbReference type="Pfam" id="PF01408">
    <property type="entry name" value="GFO_IDH_MocA"/>
    <property type="match status" value="1"/>
</dbReference>
<dbReference type="PANTHER" id="PTHR43377">
    <property type="entry name" value="BILIVERDIN REDUCTASE A"/>
    <property type="match status" value="1"/>
</dbReference>
<evidence type="ECO:0000313" key="3">
    <source>
        <dbReference type="EMBL" id="MCE5172776.1"/>
    </source>
</evidence>
<dbReference type="InterPro" id="IPR055170">
    <property type="entry name" value="GFO_IDH_MocA-like_dom"/>
</dbReference>
<dbReference type="Gene3D" id="3.40.50.720">
    <property type="entry name" value="NAD(P)-binding Rossmann-like Domain"/>
    <property type="match status" value="1"/>
</dbReference>
<sequence>MSRGVKTMRIGIIGTGWFSKVHAGILSGMEGVQVKAICGTSAEKAQQMASRYGASGYGQLSDMLDGERLDAVYICVPPLAHGEVERQLLQRKIPFLVEKPLGIGTEVPLDILSGIQSSSLITSVGYHFRYMETSLRLKEALARQSAGMAVGQWMGSMPQVAWWRKQAGSGGQFIEQTTHLVDLLRYCAGEVEEVQALYGQRMQRREDLGVEVADVGTVSLRLRSGFIANISNTCLLPTGVSRVGLTFYTEEGMLDWSPERLRMSETGQTTEWPNGSDPYALESAAFIHAVRTGDASRILSDYADAFRTHLVTCAALESAAAGRPILISE</sequence>
<accession>A0ABS8YQZ5</accession>
<gene>
    <name evidence="3" type="ORF">LQV63_26255</name>
</gene>
<evidence type="ECO:0000259" key="1">
    <source>
        <dbReference type="Pfam" id="PF01408"/>
    </source>
</evidence>
<feature type="domain" description="Gfo/Idh/MocA-like oxidoreductase N-terminal" evidence="1">
    <location>
        <begin position="8"/>
        <end position="103"/>
    </location>
</feature>
<keyword evidence="4" id="KW-1185">Reference proteome</keyword>
<comment type="caution">
    <text evidence="3">The sequence shown here is derived from an EMBL/GenBank/DDBJ whole genome shotgun (WGS) entry which is preliminary data.</text>
</comment>
<dbReference type="Proteomes" id="UP001199916">
    <property type="component" value="Unassembled WGS sequence"/>
</dbReference>
<dbReference type="SUPFAM" id="SSF55347">
    <property type="entry name" value="Glyceraldehyde-3-phosphate dehydrogenase-like, C-terminal domain"/>
    <property type="match status" value="1"/>
</dbReference>
<dbReference type="InterPro" id="IPR051450">
    <property type="entry name" value="Gfo/Idh/MocA_Oxidoreductases"/>
</dbReference>
<evidence type="ECO:0000313" key="4">
    <source>
        <dbReference type="Proteomes" id="UP001199916"/>
    </source>
</evidence>
<dbReference type="SUPFAM" id="SSF51735">
    <property type="entry name" value="NAD(P)-binding Rossmann-fold domains"/>
    <property type="match status" value="1"/>
</dbReference>